<gene>
    <name evidence="2" type="ORF">Pmani_036826</name>
</gene>
<comment type="caution">
    <text evidence="2">The sequence shown here is derived from an EMBL/GenBank/DDBJ whole genome shotgun (WGS) entry which is preliminary data.</text>
</comment>
<name>A0AAE1TNZ7_9EUCA</name>
<keyword evidence="3" id="KW-1185">Reference proteome</keyword>
<dbReference type="EMBL" id="JAWZYT010005550">
    <property type="protein sequence ID" value="KAK4290255.1"/>
    <property type="molecule type" value="Genomic_DNA"/>
</dbReference>
<dbReference type="AlphaFoldDB" id="A0AAE1TNZ7"/>
<sequence length="78" mass="8798">MYRRGTEKEEWKKRKGDVGGRKSTRHSLLRVNTLDRVQWWVEVNAVGGSWCCGCLLCLGRGQGWRGSSEVVMSGGSRL</sequence>
<proteinExistence type="predicted"/>
<feature type="compositionally biased region" description="Basic and acidic residues" evidence="1">
    <location>
        <begin position="1"/>
        <end position="20"/>
    </location>
</feature>
<feature type="region of interest" description="Disordered" evidence="1">
    <location>
        <begin position="1"/>
        <end position="23"/>
    </location>
</feature>
<accession>A0AAE1TNZ7</accession>
<evidence type="ECO:0000313" key="2">
    <source>
        <dbReference type="EMBL" id="KAK4290255.1"/>
    </source>
</evidence>
<evidence type="ECO:0000256" key="1">
    <source>
        <dbReference type="SAM" id="MobiDB-lite"/>
    </source>
</evidence>
<organism evidence="2 3">
    <name type="scientific">Petrolisthes manimaculis</name>
    <dbReference type="NCBI Taxonomy" id="1843537"/>
    <lineage>
        <taxon>Eukaryota</taxon>
        <taxon>Metazoa</taxon>
        <taxon>Ecdysozoa</taxon>
        <taxon>Arthropoda</taxon>
        <taxon>Crustacea</taxon>
        <taxon>Multicrustacea</taxon>
        <taxon>Malacostraca</taxon>
        <taxon>Eumalacostraca</taxon>
        <taxon>Eucarida</taxon>
        <taxon>Decapoda</taxon>
        <taxon>Pleocyemata</taxon>
        <taxon>Anomura</taxon>
        <taxon>Galatheoidea</taxon>
        <taxon>Porcellanidae</taxon>
        <taxon>Petrolisthes</taxon>
    </lineage>
</organism>
<dbReference type="Proteomes" id="UP001292094">
    <property type="component" value="Unassembled WGS sequence"/>
</dbReference>
<evidence type="ECO:0000313" key="3">
    <source>
        <dbReference type="Proteomes" id="UP001292094"/>
    </source>
</evidence>
<reference evidence="2" key="1">
    <citation type="submission" date="2023-11" db="EMBL/GenBank/DDBJ databases">
        <title>Genome assemblies of two species of porcelain crab, Petrolisthes cinctipes and Petrolisthes manimaculis (Anomura: Porcellanidae).</title>
        <authorList>
            <person name="Angst P."/>
        </authorList>
    </citation>
    <scope>NUCLEOTIDE SEQUENCE</scope>
    <source>
        <strain evidence="2">PB745_02</strain>
        <tissue evidence="2">Gill</tissue>
    </source>
</reference>
<protein>
    <submittedName>
        <fullName evidence="2">Uncharacterized protein</fullName>
    </submittedName>
</protein>